<keyword evidence="6" id="KW-1185">Reference proteome</keyword>
<gene>
    <name evidence="4" type="ORF">AVEN_232180_1</name>
    <name evidence="5" type="ORF">AVEN_61644_1</name>
</gene>
<protein>
    <recommendedName>
        <fullName evidence="3">SRCR domain-containing protein</fullName>
    </recommendedName>
</protein>
<evidence type="ECO:0000313" key="6">
    <source>
        <dbReference type="Proteomes" id="UP000499080"/>
    </source>
</evidence>
<dbReference type="InterPro" id="IPR001190">
    <property type="entry name" value="SRCR"/>
</dbReference>
<comment type="caution">
    <text evidence="2">Lacks conserved residue(s) required for the propagation of feature annotation.</text>
</comment>
<reference evidence="5 6" key="1">
    <citation type="journal article" date="2019" name="Sci. Rep.">
        <title>Orb-weaving spider Araneus ventricosus genome elucidates the spidroin gene catalogue.</title>
        <authorList>
            <person name="Kono N."/>
            <person name="Nakamura H."/>
            <person name="Ohtoshi R."/>
            <person name="Moran D.A.P."/>
            <person name="Shinohara A."/>
            <person name="Yoshida Y."/>
            <person name="Fujiwara M."/>
            <person name="Mori M."/>
            <person name="Tomita M."/>
            <person name="Arakawa K."/>
        </authorList>
    </citation>
    <scope>NUCLEOTIDE SEQUENCE [LARGE SCALE GENOMIC DNA]</scope>
</reference>
<organism evidence="5 6">
    <name type="scientific">Araneus ventricosus</name>
    <name type="common">Orbweaver spider</name>
    <name type="synonym">Epeira ventricosa</name>
    <dbReference type="NCBI Taxonomy" id="182803"/>
    <lineage>
        <taxon>Eukaryota</taxon>
        <taxon>Metazoa</taxon>
        <taxon>Ecdysozoa</taxon>
        <taxon>Arthropoda</taxon>
        <taxon>Chelicerata</taxon>
        <taxon>Arachnida</taxon>
        <taxon>Araneae</taxon>
        <taxon>Araneomorphae</taxon>
        <taxon>Entelegynae</taxon>
        <taxon>Araneoidea</taxon>
        <taxon>Araneidae</taxon>
        <taxon>Araneus</taxon>
    </lineage>
</organism>
<proteinExistence type="predicted"/>
<evidence type="ECO:0000256" key="1">
    <source>
        <dbReference type="ARBA" id="ARBA00023157"/>
    </source>
</evidence>
<accession>A0A4Y2VTL9</accession>
<evidence type="ECO:0000313" key="5">
    <source>
        <dbReference type="EMBL" id="GBO27220.1"/>
    </source>
</evidence>
<dbReference type="EMBL" id="BGPR01050207">
    <property type="protein sequence ID" value="GBO27220.1"/>
    <property type="molecule type" value="Genomic_DNA"/>
</dbReference>
<dbReference type="OrthoDB" id="547291at2759"/>
<dbReference type="AlphaFoldDB" id="A0A4Y2VTL9"/>
<name>A0A4Y2VTL9_ARAVE</name>
<dbReference type="Gene3D" id="3.10.250.10">
    <property type="entry name" value="SRCR-like domain"/>
    <property type="match status" value="1"/>
</dbReference>
<evidence type="ECO:0000313" key="4">
    <source>
        <dbReference type="EMBL" id="GBO27214.1"/>
    </source>
</evidence>
<dbReference type="InterPro" id="IPR036772">
    <property type="entry name" value="SRCR-like_dom_sf"/>
</dbReference>
<dbReference type="GO" id="GO:0016020">
    <property type="term" value="C:membrane"/>
    <property type="evidence" value="ECO:0007669"/>
    <property type="project" value="InterPro"/>
</dbReference>
<evidence type="ECO:0000256" key="2">
    <source>
        <dbReference type="PROSITE-ProRule" id="PRU00196"/>
    </source>
</evidence>
<sequence length="71" mass="8368">MQRQFAPVMGEIDRQITFTRLVDRQFSFSDSDGRLSGWPDVRLVDGHSVLEGRLQMFYKEQWRSVCTNSKK</sequence>
<dbReference type="SUPFAM" id="SSF56487">
    <property type="entry name" value="SRCR-like"/>
    <property type="match status" value="1"/>
</dbReference>
<dbReference type="EMBL" id="BGPR01050202">
    <property type="protein sequence ID" value="GBO27214.1"/>
    <property type="molecule type" value="Genomic_DNA"/>
</dbReference>
<dbReference type="PROSITE" id="PS50287">
    <property type="entry name" value="SRCR_2"/>
    <property type="match status" value="1"/>
</dbReference>
<feature type="domain" description="SRCR" evidence="3">
    <location>
        <begin position="41"/>
        <end position="71"/>
    </location>
</feature>
<keyword evidence="1" id="KW-1015">Disulfide bond</keyword>
<comment type="caution">
    <text evidence="5">The sequence shown here is derived from an EMBL/GenBank/DDBJ whole genome shotgun (WGS) entry which is preliminary data.</text>
</comment>
<evidence type="ECO:0000259" key="3">
    <source>
        <dbReference type="PROSITE" id="PS50287"/>
    </source>
</evidence>
<dbReference type="Proteomes" id="UP000499080">
    <property type="component" value="Unassembled WGS sequence"/>
</dbReference>